<name>A0ABS9KXX7_9BACT</name>
<sequence length="264" mass="30963">MIKFLRYIKIIVAIFFLCTKANSQDKFSAKFATEVGGYFNHGKDTIFYGIMNSWQTDSMLIQEISTSVNKNVNGQITRSVRVDRVIFIDYRKKVLFEYSNMSDTARLMGPHFLYDTFSLTTGYPFNIRDEDVKYGPRQARQLADTTIDSVRYKRYLERIDSLNGTLYFTFFADCESQPSISLYPYHARKFGCPVMMATSSDEVNIRKRPYMLRKRMLLRDYLTEDEERIFAAWRKYAEEHPVKPSPPKKKPKSGKRKNIPTNNI</sequence>
<dbReference type="EMBL" id="JAKLTR010000018">
    <property type="protein sequence ID" value="MCG2617128.1"/>
    <property type="molecule type" value="Genomic_DNA"/>
</dbReference>
<feature type="compositionally biased region" description="Basic residues" evidence="1">
    <location>
        <begin position="246"/>
        <end position="258"/>
    </location>
</feature>
<keyword evidence="4" id="KW-1185">Reference proteome</keyword>
<evidence type="ECO:0008006" key="5">
    <source>
        <dbReference type="Google" id="ProtNLM"/>
    </source>
</evidence>
<evidence type="ECO:0000313" key="3">
    <source>
        <dbReference type="EMBL" id="MCG2617128.1"/>
    </source>
</evidence>
<dbReference type="Proteomes" id="UP001165367">
    <property type="component" value="Unassembled WGS sequence"/>
</dbReference>
<evidence type="ECO:0000256" key="2">
    <source>
        <dbReference type="SAM" id="SignalP"/>
    </source>
</evidence>
<evidence type="ECO:0000256" key="1">
    <source>
        <dbReference type="SAM" id="MobiDB-lite"/>
    </source>
</evidence>
<protein>
    <recommendedName>
        <fullName evidence="5">DUF4468 domain-containing protein</fullName>
    </recommendedName>
</protein>
<evidence type="ECO:0000313" key="4">
    <source>
        <dbReference type="Proteomes" id="UP001165367"/>
    </source>
</evidence>
<accession>A0ABS9KXX7</accession>
<feature type="chain" id="PRO_5047135058" description="DUF4468 domain-containing protein" evidence="2">
    <location>
        <begin position="24"/>
        <end position="264"/>
    </location>
</feature>
<comment type="caution">
    <text evidence="3">The sequence shown here is derived from an EMBL/GenBank/DDBJ whole genome shotgun (WGS) entry which is preliminary data.</text>
</comment>
<keyword evidence="2" id="KW-0732">Signal</keyword>
<proteinExistence type="predicted"/>
<feature type="region of interest" description="Disordered" evidence="1">
    <location>
        <begin position="239"/>
        <end position="264"/>
    </location>
</feature>
<gene>
    <name evidence="3" type="ORF">LZZ85_22725</name>
</gene>
<organism evidence="3 4">
    <name type="scientific">Terrimonas ginsenosidimutans</name>
    <dbReference type="NCBI Taxonomy" id="2908004"/>
    <lineage>
        <taxon>Bacteria</taxon>
        <taxon>Pseudomonadati</taxon>
        <taxon>Bacteroidota</taxon>
        <taxon>Chitinophagia</taxon>
        <taxon>Chitinophagales</taxon>
        <taxon>Chitinophagaceae</taxon>
        <taxon>Terrimonas</taxon>
    </lineage>
</organism>
<feature type="signal peptide" evidence="2">
    <location>
        <begin position="1"/>
        <end position="23"/>
    </location>
</feature>
<dbReference type="RefSeq" id="WP_237875665.1">
    <property type="nucleotide sequence ID" value="NZ_JAKLTR010000018.1"/>
</dbReference>
<reference evidence="3" key="1">
    <citation type="submission" date="2022-01" db="EMBL/GenBank/DDBJ databases">
        <authorList>
            <person name="Jo J.-H."/>
            <person name="Im W.-T."/>
        </authorList>
    </citation>
    <scope>NUCLEOTIDE SEQUENCE</scope>
    <source>
        <strain evidence="3">NA20</strain>
    </source>
</reference>